<dbReference type="STRING" id="1097556.R4X972"/>
<dbReference type="InterPro" id="IPR002925">
    <property type="entry name" value="Dienelactn_hydro"/>
</dbReference>
<dbReference type="GO" id="GO:0016787">
    <property type="term" value="F:hydrolase activity"/>
    <property type="evidence" value="ECO:0007669"/>
    <property type="project" value="UniProtKB-KW"/>
</dbReference>
<accession>R4X972</accession>
<dbReference type="EMBL" id="CAHR02000005">
    <property type="protein sequence ID" value="CCG80722.1"/>
    <property type="molecule type" value="Genomic_DNA"/>
</dbReference>
<sequence>MAANNSTLGDCCTTGTLHKGTTTGKVETVAGLPTYVVGEKSDKVVVMVSDVFGWELTNTRLLADDYAKHGFYVLLPDFFFGDSLDAKVERMLSPPESAPPRGFFQAISQTFTAASKGGPWLFNHRDAVSKPIIDKFFTALRQDLPTAKIGAVGFCWGGRHVVLLTHADSSVQVDCVVACHPSMLSVPGDIQKVTKPLSIQVGDKDQMVRMSVKQADQARETIEQKGIAGEVKVYPGQVHGFACRGDLDTAEIKEGKEQCTKATVDWLSKYLTVKA</sequence>
<dbReference type="Pfam" id="PF01738">
    <property type="entry name" value="DLH"/>
    <property type="match status" value="1"/>
</dbReference>
<feature type="domain" description="Dienelactone hydrolase" evidence="1">
    <location>
        <begin position="34"/>
        <end position="270"/>
    </location>
</feature>
<dbReference type="Gene3D" id="3.40.50.1820">
    <property type="entry name" value="alpha/beta hydrolase"/>
    <property type="match status" value="1"/>
</dbReference>
<name>R4X972_TAPDE</name>
<evidence type="ECO:0000259" key="1">
    <source>
        <dbReference type="Pfam" id="PF01738"/>
    </source>
</evidence>
<gene>
    <name evidence="2" type="ORF">TAPDE_000271</name>
</gene>
<dbReference type="AlphaFoldDB" id="R4X972"/>
<dbReference type="Proteomes" id="UP000013776">
    <property type="component" value="Unassembled WGS sequence"/>
</dbReference>
<protein>
    <submittedName>
        <fullName evidence="2">Dienelactone hydrolase family protein</fullName>
    </submittedName>
</protein>
<dbReference type="PANTHER" id="PTHR17630:SF105">
    <property type="entry name" value="DIENELACTONE HYDROLASE FAMILY PROTEIN (AFU_ORTHOLOGUE AFUA_4G08790)"/>
    <property type="match status" value="1"/>
</dbReference>
<dbReference type="PANTHER" id="PTHR17630">
    <property type="entry name" value="DIENELACTONE HYDROLASE"/>
    <property type="match status" value="1"/>
</dbReference>
<keyword evidence="3" id="KW-1185">Reference proteome</keyword>
<reference evidence="2 3" key="1">
    <citation type="journal article" date="2013" name="MBio">
        <title>Genome sequencing of the plant pathogen Taphrina deformans, the causal agent of peach leaf curl.</title>
        <authorList>
            <person name="Cisse O.H."/>
            <person name="Almeida J.M.G.C.F."/>
            <person name="Fonseca A."/>
            <person name="Kumar A.A."/>
            <person name="Salojaervi J."/>
            <person name="Overmyer K."/>
            <person name="Hauser P.M."/>
            <person name="Pagni M."/>
        </authorList>
    </citation>
    <scope>NUCLEOTIDE SEQUENCE [LARGE SCALE GENOMIC DNA]</scope>
    <source>
        <strain evidence="3">PYCC 5710 / ATCC 11124 / CBS 356.35 / IMI 108563 / JCM 9778 / NBRC 8474</strain>
    </source>
</reference>
<dbReference type="VEuPathDB" id="FungiDB:TAPDE_000271"/>
<proteinExistence type="predicted"/>
<dbReference type="SUPFAM" id="SSF53474">
    <property type="entry name" value="alpha/beta-Hydrolases"/>
    <property type="match status" value="1"/>
</dbReference>
<evidence type="ECO:0000313" key="3">
    <source>
        <dbReference type="Proteomes" id="UP000013776"/>
    </source>
</evidence>
<keyword evidence="2" id="KW-0378">Hydrolase</keyword>
<evidence type="ECO:0000313" key="2">
    <source>
        <dbReference type="EMBL" id="CCG80722.1"/>
    </source>
</evidence>
<dbReference type="InterPro" id="IPR029058">
    <property type="entry name" value="AB_hydrolase_fold"/>
</dbReference>
<dbReference type="OrthoDB" id="17560at2759"/>
<organism evidence="2 3">
    <name type="scientific">Taphrina deformans (strain PYCC 5710 / ATCC 11124 / CBS 356.35 / IMI 108563 / JCM 9778 / NBRC 8474)</name>
    <name type="common">Peach leaf curl fungus</name>
    <name type="synonym">Lalaria deformans</name>
    <dbReference type="NCBI Taxonomy" id="1097556"/>
    <lineage>
        <taxon>Eukaryota</taxon>
        <taxon>Fungi</taxon>
        <taxon>Dikarya</taxon>
        <taxon>Ascomycota</taxon>
        <taxon>Taphrinomycotina</taxon>
        <taxon>Taphrinomycetes</taxon>
        <taxon>Taphrinales</taxon>
        <taxon>Taphrinaceae</taxon>
        <taxon>Taphrina</taxon>
    </lineage>
</organism>
<dbReference type="eggNOG" id="KOG3043">
    <property type="taxonomic scope" value="Eukaryota"/>
</dbReference>
<comment type="caution">
    <text evidence="2">The sequence shown here is derived from an EMBL/GenBank/DDBJ whole genome shotgun (WGS) entry which is preliminary data.</text>
</comment>